<dbReference type="PANTHER" id="PTHR34354:SF1">
    <property type="entry name" value="NADPH-DEPENDENT 7-CYANO-7-DEAZAGUANINE REDUCTASE"/>
    <property type="match status" value="1"/>
</dbReference>
<keyword evidence="2 5" id="KW-0671">Queuosine biosynthesis</keyword>
<dbReference type="GO" id="GO:0033739">
    <property type="term" value="F:preQ1 synthase activity"/>
    <property type="evidence" value="ECO:0007669"/>
    <property type="project" value="UniProtKB-UniRule"/>
</dbReference>
<feature type="active site" description="Proton donor" evidence="5">
    <location>
        <position position="187"/>
    </location>
</feature>
<evidence type="ECO:0000259" key="6">
    <source>
        <dbReference type="Pfam" id="PF14819"/>
    </source>
</evidence>
<dbReference type="GO" id="GO:0008616">
    <property type="term" value="P:tRNA queuosine(34) biosynthetic process"/>
    <property type="evidence" value="ECO:0007669"/>
    <property type="project" value="UniProtKB-UniRule"/>
</dbReference>
<dbReference type="InterPro" id="IPR029139">
    <property type="entry name" value="QueF_N"/>
</dbReference>
<keyword evidence="4 5" id="KW-0560">Oxidoreductase</keyword>
<evidence type="ECO:0000256" key="3">
    <source>
        <dbReference type="ARBA" id="ARBA00022857"/>
    </source>
</evidence>
<dbReference type="SUPFAM" id="SSF55620">
    <property type="entry name" value="Tetrahydrobiopterin biosynthesis enzymes-like"/>
    <property type="match status" value="1"/>
</dbReference>
<dbReference type="Gene3D" id="3.30.1130.10">
    <property type="match status" value="2"/>
</dbReference>
<comment type="similarity">
    <text evidence="5">Belongs to the GTP cyclohydrolase I family. QueF type 2 subfamily.</text>
</comment>
<dbReference type="PIRSF" id="PIRSF004750">
    <property type="entry name" value="Nitrile_oxidored_YqcD_prd"/>
    <property type="match status" value="1"/>
</dbReference>
<dbReference type="GO" id="GO:0005737">
    <property type="term" value="C:cytoplasm"/>
    <property type="evidence" value="ECO:0007669"/>
    <property type="project" value="UniProtKB-SubCell"/>
</dbReference>
<feature type="active site" description="Thioimide intermediate" evidence="5">
    <location>
        <position position="180"/>
    </location>
</feature>
<dbReference type="EMBL" id="QGGU01000005">
    <property type="protein sequence ID" value="PWK51806.1"/>
    <property type="molecule type" value="Genomic_DNA"/>
</dbReference>
<dbReference type="InterPro" id="IPR016428">
    <property type="entry name" value="QueF_type2"/>
</dbReference>
<comment type="function">
    <text evidence="5">Catalyzes the NADPH-dependent reduction of 7-cyano-7-deazaguanine (preQ0) to 7-aminomethyl-7-deazaguanine (preQ1).</text>
</comment>
<evidence type="ECO:0000256" key="1">
    <source>
        <dbReference type="ARBA" id="ARBA00022490"/>
    </source>
</evidence>
<comment type="subcellular location">
    <subcellularLocation>
        <location evidence="5">Cytoplasm</location>
    </subcellularLocation>
</comment>
<comment type="subunit">
    <text evidence="5">Homodimer.</text>
</comment>
<evidence type="ECO:0000256" key="2">
    <source>
        <dbReference type="ARBA" id="ARBA00022785"/>
    </source>
</evidence>
<dbReference type="RefSeq" id="WP_109763197.1">
    <property type="nucleotide sequence ID" value="NZ_QGGU01000005.1"/>
</dbReference>
<dbReference type="AlphaFoldDB" id="A0A316FVW5"/>
<dbReference type="PANTHER" id="PTHR34354">
    <property type="entry name" value="NADPH-DEPENDENT 7-CYANO-7-DEAZAGUANINE REDUCTASE"/>
    <property type="match status" value="1"/>
</dbReference>
<gene>
    <name evidence="5" type="primary">queF</name>
    <name evidence="7" type="ORF">C8D97_105121</name>
</gene>
<feature type="binding site" evidence="5">
    <location>
        <begin position="219"/>
        <end position="220"/>
    </location>
    <ligand>
        <name>substrate</name>
    </ligand>
</feature>
<proteinExistence type="inferred from homology"/>
<dbReference type="InterPro" id="IPR050084">
    <property type="entry name" value="NADPH_dep_7-cyano-7-deazaG_red"/>
</dbReference>
<evidence type="ECO:0000313" key="8">
    <source>
        <dbReference type="Proteomes" id="UP000245790"/>
    </source>
</evidence>
<evidence type="ECO:0000256" key="5">
    <source>
        <dbReference type="HAMAP-Rule" id="MF_00817"/>
    </source>
</evidence>
<feature type="domain" description="NADPH-dependent 7-cyano-7-deazaguanine reductase N-terminal" evidence="6">
    <location>
        <begin position="13"/>
        <end position="120"/>
    </location>
</feature>
<feature type="binding site" evidence="5">
    <location>
        <begin position="81"/>
        <end position="82"/>
    </location>
    <ligand>
        <name>NADPH</name>
        <dbReference type="ChEBI" id="CHEBI:57783"/>
    </ligand>
</feature>
<comment type="pathway">
    <text evidence="5">tRNA modification; tRNA-queuosine biosynthesis.</text>
</comment>
<dbReference type="EC" id="1.7.1.13" evidence="5"/>
<dbReference type="Pfam" id="PF14489">
    <property type="entry name" value="QueF"/>
    <property type="match status" value="1"/>
</dbReference>
<dbReference type="UniPathway" id="UPA00392"/>
<dbReference type="InterPro" id="IPR029500">
    <property type="entry name" value="QueF"/>
</dbReference>
<dbReference type="InterPro" id="IPR043133">
    <property type="entry name" value="GTP-CH-I_C/QueF"/>
</dbReference>
<dbReference type="Proteomes" id="UP000245790">
    <property type="component" value="Unassembled WGS sequence"/>
</dbReference>
<comment type="caution">
    <text evidence="7">The sequence shown here is derived from an EMBL/GenBank/DDBJ whole genome shotgun (WGS) entry which is preliminary data.</text>
</comment>
<protein>
    <recommendedName>
        <fullName evidence="5">NADPH-dependent 7-cyano-7-deazaguanine reductase</fullName>
        <ecNumber evidence="5">1.7.1.13</ecNumber>
    </recommendedName>
    <alternativeName>
        <fullName evidence="5">7-cyano-7-carbaguanine reductase</fullName>
    </alternativeName>
    <alternativeName>
        <fullName evidence="5">NADPH-dependent nitrile oxidoreductase</fullName>
    </alternativeName>
    <alternativeName>
        <fullName evidence="5">PreQ(0) reductase</fullName>
    </alternativeName>
</protein>
<keyword evidence="3 5" id="KW-0521">NADP</keyword>
<dbReference type="NCBIfam" id="TIGR03138">
    <property type="entry name" value="QueF"/>
    <property type="match status" value="1"/>
</dbReference>
<keyword evidence="1 5" id="KW-0963">Cytoplasm</keyword>
<evidence type="ECO:0000313" key="7">
    <source>
        <dbReference type="EMBL" id="PWK51806.1"/>
    </source>
</evidence>
<comment type="catalytic activity">
    <reaction evidence="5">
        <text>7-aminomethyl-7-carbaguanine + 2 NADP(+) = 7-cyano-7-carbaguanine + 2 NADPH + 3 H(+)</text>
        <dbReference type="Rhea" id="RHEA:13409"/>
        <dbReference type="ChEBI" id="CHEBI:15378"/>
        <dbReference type="ChEBI" id="CHEBI:45075"/>
        <dbReference type="ChEBI" id="CHEBI:57783"/>
        <dbReference type="ChEBI" id="CHEBI:58349"/>
        <dbReference type="ChEBI" id="CHEBI:58703"/>
        <dbReference type="EC" id="1.7.1.13"/>
    </reaction>
</comment>
<evidence type="ECO:0000256" key="4">
    <source>
        <dbReference type="ARBA" id="ARBA00023002"/>
    </source>
</evidence>
<reference evidence="7 8" key="1">
    <citation type="submission" date="2018-05" db="EMBL/GenBank/DDBJ databases">
        <title>Genomic Encyclopedia of Type Strains, Phase IV (KMG-IV): sequencing the most valuable type-strain genomes for metagenomic binning, comparative biology and taxonomic classification.</title>
        <authorList>
            <person name="Goeker M."/>
        </authorList>
    </citation>
    <scope>NUCLEOTIDE SEQUENCE [LARGE SCALE GENOMIC DNA]</scope>
    <source>
        <strain evidence="7 8">DSM 25350</strain>
    </source>
</reference>
<sequence>MTKQIPLGQSTAYPERYDRELLFPVARQDKRTELGITQSLPFVGKDIWTAYEVSWLNSKGKPQVAIAEFYFPCESPFIVESKSFKLYLNSFNQERLDSMAELKARLITDLSEAVKSDVNVLMFALSEYQSKGLGKLTGACLDDLDIDCEIYDYQPELLTLKSDGALADEVVYSHLLKSNCLITSQPDWATLQIRYQGNAIDHASLLRYIVSFRNHNEFHEQCVERIYTDIMQQCQPKQLTVIARYTRRGGLDINPWRSSHETNIEFMRLARQ</sequence>
<feature type="binding site" evidence="5">
    <location>
        <begin position="79"/>
        <end position="81"/>
    </location>
    <ligand>
        <name>substrate</name>
    </ligand>
</feature>
<accession>A0A316FVW5</accession>
<keyword evidence="8" id="KW-1185">Reference proteome</keyword>
<organism evidence="7 8">
    <name type="scientific">Pleionea mediterranea</name>
    <dbReference type="NCBI Taxonomy" id="523701"/>
    <lineage>
        <taxon>Bacteria</taxon>
        <taxon>Pseudomonadati</taxon>
        <taxon>Pseudomonadota</taxon>
        <taxon>Gammaproteobacteria</taxon>
        <taxon>Oceanospirillales</taxon>
        <taxon>Pleioneaceae</taxon>
        <taxon>Pleionea</taxon>
    </lineage>
</organism>
<dbReference type="HAMAP" id="MF_00817">
    <property type="entry name" value="QueF_type2"/>
    <property type="match status" value="1"/>
</dbReference>
<feature type="binding site" evidence="5">
    <location>
        <begin position="248"/>
        <end position="249"/>
    </location>
    <ligand>
        <name>NADPH</name>
        <dbReference type="ChEBI" id="CHEBI:57783"/>
    </ligand>
</feature>
<name>A0A316FVW5_9GAMM</name>
<dbReference type="OrthoDB" id="9789995at2"/>
<dbReference type="Pfam" id="PF14819">
    <property type="entry name" value="QueF_N"/>
    <property type="match status" value="1"/>
</dbReference>